<keyword evidence="2" id="KW-0472">Membrane</keyword>
<gene>
    <name evidence="3" type="ORF">OKIOD_LOCUS10927</name>
</gene>
<evidence type="ECO:0000256" key="2">
    <source>
        <dbReference type="SAM" id="Phobius"/>
    </source>
</evidence>
<reference evidence="3 4" key="1">
    <citation type="submission" date="2021-04" db="EMBL/GenBank/DDBJ databases">
        <authorList>
            <person name="Bliznina A."/>
        </authorList>
    </citation>
    <scope>NUCLEOTIDE SEQUENCE [LARGE SCALE GENOMIC DNA]</scope>
</reference>
<dbReference type="PANTHER" id="PTHR20765:SF1">
    <property type="entry name" value="EQUILIBRATIVE NUCLEOBASE TRANSPORTER 1"/>
    <property type="match status" value="1"/>
</dbReference>
<dbReference type="Proteomes" id="UP001158576">
    <property type="component" value="Chromosome 1"/>
</dbReference>
<evidence type="ECO:0000313" key="4">
    <source>
        <dbReference type="Proteomes" id="UP001158576"/>
    </source>
</evidence>
<feature type="transmembrane region" description="Helical" evidence="2">
    <location>
        <begin position="99"/>
        <end position="119"/>
    </location>
</feature>
<feature type="transmembrane region" description="Helical" evidence="2">
    <location>
        <begin position="131"/>
        <end position="151"/>
    </location>
</feature>
<dbReference type="EMBL" id="OU015566">
    <property type="protein sequence ID" value="CAG5105478.1"/>
    <property type="molecule type" value="Genomic_DNA"/>
</dbReference>
<keyword evidence="2" id="KW-0812">Transmembrane</keyword>
<keyword evidence="2" id="KW-1133">Transmembrane helix</keyword>
<feature type="region of interest" description="Disordered" evidence="1">
    <location>
        <begin position="447"/>
        <end position="477"/>
    </location>
</feature>
<accession>A0ABN7SQ99</accession>
<dbReference type="InterPro" id="IPR036259">
    <property type="entry name" value="MFS_trans_sf"/>
</dbReference>
<keyword evidence="4" id="KW-1185">Reference proteome</keyword>
<organism evidence="3 4">
    <name type="scientific">Oikopleura dioica</name>
    <name type="common">Tunicate</name>
    <dbReference type="NCBI Taxonomy" id="34765"/>
    <lineage>
        <taxon>Eukaryota</taxon>
        <taxon>Metazoa</taxon>
        <taxon>Chordata</taxon>
        <taxon>Tunicata</taxon>
        <taxon>Appendicularia</taxon>
        <taxon>Copelata</taxon>
        <taxon>Oikopleuridae</taxon>
        <taxon>Oikopleura</taxon>
    </lineage>
</organism>
<dbReference type="InterPro" id="IPR027197">
    <property type="entry name" value="SLC43A3"/>
</dbReference>
<feature type="transmembrane region" description="Helical" evidence="2">
    <location>
        <begin position="163"/>
        <end position="182"/>
    </location>
</feature>
<proteinExistence type="predicted"/>
<evidence type="ECO:0000256" key="1">
    <source>
        <dbReference type="SAM" id="MobiDB-lite"/>
    </source>
</evidence>
<evidence type="ECO:0000313" key="3">
    <source>
        <dbReference type="EMBL" id="CAG5105478.1"/>
    </source>
</evidence>
<feature type="transmembrane region" description="Helical" evidence="2">
    <location>
        <begin position="294"/>
        <end position="313"/>
    </location>
</feature>
<dbReference type="PANTHER" id="PTHR20765">
    <property type="entry name" value="SOLUTE CARRIER FAMILY 43 MEMBER 3-RELATED"/>
    <property type="match status" value="1"/>
</dbReference>
<feature type="transmembrane region" description="Helical" evidence="2">
    <location>
        <begin position="73"/>
        <end position="93"/>
    </location>
</feature>
<feature type="transmembrane region" description="Helical" evidence="2">
    <location>
        <begin position="325"/>
        <end position="345"/>
    </location>
</feature>
<feature type="transmembrane region" description="Helical" evidence="2">
    <location>
        <begin position="419"/>
        <end position="437"/>
    </location>
</feature>
<name>A0ABN7SQ99_OIKDI</name>
<dbReference type="SUPFAM" id="SSF103473">
    <property type="entry name" value="MFS general substrate transporter"/>
    <property type="match status" value="1"/>
</dbReference>
<sequence>MFISWGQIATIFKSKDMFLEYCETEIDQNTGEIILINCDERNSLFNNIYTTSCIMMSLYNLCIGIVSDKIGLFVPRLITTAIFAAGLVTMTFVEENEVLIWLAWPLIAMGGLSSHVINLKSCFATPTIKATLMQILSGAFGTAGSVGWIITLMMDNLGLEFDTVWWIWFVAYLSFAVIKIIVWTPNHVPMAKTNDEFSLMENSYLLNCMGCSGEKDKSKAAPKAPPKPETSYLKMVFGDCANTFNYILVLVGHVAMVIRRQAFTSWLGSGWPEWVAQETDPKIFNEQINEFQSILALAFFPVNILPGLMIDMFTSKYGRLKGTGLGIGLSFAIGAFFMSLSSIFHAQQNELIAYISILLHNFGRVFSVVWTPTYYFVFPPAVFGFIFGSISLATQPFALMNIVMLQFCLDHEEYATMNYVLAGMSVFIACVSLACYLRYKQETAKVDADEPYKAEKKEDESKENTEEKSEGTRESEF</sequence>
<protein>
    <submittedName>
        <fullName evidence="3">Oidioi.mRNA.OKI2018_I69.chr1.g2162.t1.cds</fullName>
    </submittedName>
</protein>